<reference evidence="7" key="1">
    <citation type="submission" date="2023-07" db="EMBL/GenBank/DDBJ databases">
        <title>draft genome sequence of fig (Ficus carica).</title>
        <authorList>
            <person name="Takahashi T."/>
            <person name="Nishimura K."/>
        </authorList>
    </citation>
    <scope>NUCLEOTIDE SEQUENCE</scope>
</reference>
<keyword evidence="8" id="KW-1185">Reference proteome</keyword>
<name>A0AA88JH10_FICCA</name>
<evidence type="ECO:0000313" key="7">
    <source>
        <dbReference type="EMBL" id="GMN74299.1"/>
    </source>
</evidence>
<dbReference type="Gene3D" id="3.80.10.10">
    <property type="entry name" value="Ribonuclease Inhibitor"/>
    <property type="match status" value="3"/>
</dbReference>
<feature type="domain" description="Leucine-rich repeat-containing N-terminal plant-type" evidence="6">
    <location>
        <begin position="39"/>
        <end position="80"/>
    </location>
</feature>
<dbReference type="FunFam" id="3.80.10.10:FF:000383">
    <property type="entry name" value="Leucine-rich repeat receptor protein kinase EMS1"/>
    <property type="match status" value="1"/>
</dbReference>
<dbReference type="Pfam" id="PF08263">
    <property type="entry name" value="LRRNT_2"/>
    <property type="match status" value="1"/>
</dbReference>
<evidence type="ECO:0000256" key="5">
    <source>
        <dbReference type="SAM" id="SignalP"/>
    </source>
</evidence>
<evidence type="ECO:0000313" key="8">
    <source>
        <dbReference type="Proteomes" id="UP001187192"/>
    </source>
</evidence>
<evidence type="ECO:0000259" key="6">
    <source>
        <dbReference type="Pfam" id="PF08263"/>
    </source>
</evidence>
<dbReference type="InterPro" id="IPR001611">
    <property type="entry name" value="Leu-rich_rpt"/>
</dbReference>
<dbReference type="InterPro" id="IPR032675">
    <property type="entry name" value="LRR_dom_sf"/>
</dbReference>
<dbReference type="PANTHER" id="PTHR48059">
    <property type="entry name" value="POLYGALACTURONASE INHIBITOR 1"/>
    <property type="match status" value="1"/>
</dbReference>
<evidence type="ECO:0000256" key="4">
    <source>
        <dbReference type="ARBA" id="ARBA00038043"/>
    </source>
</evidence>
<evidence type="ECO:0000256" key="1">
    <source>
        <dbReference type="ARBA" id="ARBA00004196"/>
    </source>
</evidence>
<feature type="signal peptide" evidence="5">
    <location>
        <begin position="1"/>
        <end position="24"/>
    </location>
</feature>
<dbReference type="SUPFAM" id="SSF52047">
    <property type="entry name" value="RNI-like"/>
    <property type="match status" value="1"/>
</dbReference>
<proteinExistence type="inferred from homology"/>
<gene>
    <name evidence="7" type="ORF">TIFTF001_056195</name>
</gene>
<keyword evidence="2" id="KW-0433">Leucine-rich repeat</keyword>
<evidence type="ECO:0000256" key="3">
    <source>
        <dbReference type="ARBA" id="ARBA00022737"/>
    </source>
</evidence>
<dbReference type="PANTHER" id="PTHR48059:SF30">
    <property type="entry name" value="OS06G0587000 PROTEIN"/>
    <property type="match status" value="1"/>
</dbReference>
<comment type="caution">
    <text evidence="7">The sequence shown here is derived from an EMBL/GenBank/DDBJ whole genome shotgun (WGS) entry which is preliminary data.</text>
</comment>
<dbReference type="EMBL" id="BTGU01019899">
    <property type="protein sequence ID" value="GMN74299.1"/>
    <property type="molecule type" value="Genomic_DNA"/>
</dbReference>
<dbReference type="InterPro" id="IPR013210">
    <property type="entry name" value="LRR_N_plant-typ"/>
</dbReference>
<sequence length="353" mass="39020">MITRFSLQLVVFSLFWLRLAQSLAVELEVDEPKIRCIEAEKQALLNIKANLHNTGDTDFLSSWGNETEKRECCKWLGIRCASGSSGHVIMLDLSPSTLGISTDDIWWSPPFTGKIDPSLFELRYLTYLDLSFINFTGSHIPSSIGTLIKLRYLNLSGTYLSGEIPPQLANLSSLHVLDLSFADWSQIVNKLPAGLTNLHLSFCHLPDIVNHPSLTFVNSSTSLAVLDLSGNYVSASIYPWLFNFSNSLVHLRLSSNLLNGSIPESFSKMTVLTYLDLSFNSLRGSIPECFGNMTTLAHLSLAFNKLEGSIPNALGNYFGLSYLDLRGNNIEGSIPEALGNMTSLSFLNLELNL</sequence>
<dbReference type="Pfam" id="PF13855">
    <property type="entry name" value="LRR_8"/>
    <property type="match status" value="1"/>
</dbReference>
<dbReference type="AlphaFoldDB" id="A0AA88JH10"/>
<dbReference type="Pfam" id="PF00560">
    <property type="entry name" value="LRR_1"/>
    <property type="match status" value="2"/>
</dbReference>
<feature type="non-terminal residue" evidence="7">
    <location>
        <position position="1"/>
    </location>
</feature>
<feature type="chain" id="PRO_5041705186" description="Leucine-rich repeat-containing N-terminal plant-type domain-containing protein" evidence="5">
    <location>
        <begin position="25"/>
        <end position="353"/>
    </location>
</feature>
<organism evidence="7 8">
    <name type="scientific">Ficus carica</name>
    <name type="common">Common fig</name>
    <dbReference type="NCBI Taxonomy" id="3494"/>
    <lineage>
        <taxon>Eukaryota</taxon>
        <taxon>Viridiplantae</taxon>
        <taxon>Streptophyta</taxon>
        <taxon>Embryophyta</taxon>
        <taxon>Tracheophyta</taxon>
        <taxon>Spermatophyta</taxon>
        <taxon>Magnoliopsida</taxon>
        <taxon>eudicotyledons</taxon>
        <taxon>Gunneridae</taxon>
        <taxon>Pentapetalae</taxon>
        <taxon>rosids</taxon>
        <taxon>fabids</taxon>
        <taxon>Rosales</taxon>
        <taxon>Moraceae</taxon>
        <taxon>Ficeae</taxon>
        <taxon>Ficus</taxon>
    </lineage>
</organism>
<comment type="similarity">
    <text evidence="4">Belongs to the polygalacturonase-inhibiting protein family.</text>
</comment>
<keyword evidence="3" id="KW-0677">Repeat</keyword>
<comment type="subcellular location">
    <subcellularLocation>
        <location evidence="1">Cell envelope</location>
    </subcellularLocation>
</comment>
<keyword evidence="5" id="KW-0732">Signal</keyword>
<evidence type="ECO:0000256" key="2">
    <source>
        <dbReference type="ARBA" id="ARBA00022614"/>
    </source>
</evidence>
<dbReference type="Proteomes" id="UP001187192">
    <property type="component" value="Unassembled WGS sequence"/>
</dbReference>
<accession>A0AA88JH10</accession>
<dbReference type="InterPro" id="IPR051848">
    <property type="entry name" value="PGIP"/>
</dbReference>
<protein>
    <recommendedName>
        <fullName evidence="6">Leucine-rich repeat-containing N-terminal plant-type domain-containing protein</fullName>
    </recommendedName>
</protein>